<name>A0A0C9SBH4_AMBAM</name>
<reference evidence="1" key="1">
    <citation type="journal article" date="2015" name="PLoS ONE">
        <title>An Insight into the Sialome of the Lone Star Tick, Amblyomma americanum, with a Glimpse on Its Time Dependent Gene Expression.</title>
        <authorList>
            <person name="Karim S."/>
            <person name="Ribeiro J.M."/>
        </authorList>
    </citation>
    <scope>NUCLEOTIDE SEQUENCE</scope>
    <source>
        <tissue evidence="1">Salivary gland</tissue>
    </source>
</reference>
<dbReference type="Gene3D" id="2.10.80.10">
    <property type="entry name" value="Lipase, subunit A"/>
    <property type="match status" value="1"/>
</dbReference>
<evidence type="ECO:0000313" key="1">
    <source>
        <dbReference type="EMBL" id="JAG89783.1"/>
    </source>
</evidence>
<protein>
    <submittedName>
        <fullName evidence="1">Putative u9-ctenitoxin-pr1a</fullName>
    </submittedName>
</protein>
<dbReference type="AlphaFoldDB" id="A0A0C9SBH4"/>
<sequence>EDYVYWASPGGCSNNGDCDDEQCCASNGSSPSCRPLAQIGQYCSEATNSGGLPEYCPCKEGFTCKNKGDGYNICEAK</sequence>
<organism evidence="1">
    <name type="scientific">Amblyomma americanum</name>
    <name type="common">Lone star tick</name>
    <dbReference type="NCBI Taxonomy" id="6943"/>
    <lineage>
        <taxon>Eukaryota</taxon>
        <taxon>Metazoa</taxon>
        <taxon>Ecdysozoa</taxon>
        <taxon>Arthropoda</taxon>
        <taxon>Chelicerata</taxon>
        <taxon>Arachnida</taxon>
        <taxon>Acari</taxon>
        <taxon>Parasitiformes</taxon>
        <taxon>Ixodida</taxon>
        <taxon>Ixodoidea</taxon>
        <taxon>Ixodidae</taxon>
        <taxon>Amblyomminae</taxon>
        <taxon>Amblyomma</taxon>
    </lineage>
</organism>
<proteinExistence type="evidence at transcript level"/>
<accession>A0A0C9SBH4</accession>
<dbReference type="EMBL" id="GBZX01002957">
    <property type="protein sequence ID" value="JAG89783.1"/>
    <property type="molecule type" value="mRNA"/>
</dbReference>
<feature type="non-terminal residue" evidence="1">
    <location>
        <position position="1"/>
    </location>
</feature>